<proteinExistence type="predicted"/>
<keyword evidence="3" id="KW-1185">Reference proteome</keyword>
<dbReference type="EMBL" id="BLAY01000042">
    <property type="protein sequence ID" value="GET38281.1"/>
    <property type="molecule type" value="Genomic_DNA"/>
</dbReference>
<gene>
    <name evidence="2" type="ORF">MiSe_30370</name>
</gene>
<organism evidence="2 3">
    <name type="scientific">Microseira wollei NIES-4236</name>
    <dbReference type="NCBI Taxonomy" id="2530354"/>
    <lineage>
        <taxon>Bacteria</taxon>
        <taxon>Bacillati</taxon>
        <taxon>Cyanobacteriota</taxon>
        <taxon>Cyanophyceae</taxon>
        <taxon>Oscillatoriophycideae</taxon>
        <taxon>Aerosakkonematales</taxon>
        <taxon>Aerosakkonemataceae</taxon>
        <taxon>Microseira</taxon>
    </lineage>
</organism>
<keyword evidence="1" id="KW-0472">Membrane</keyword>
<protein>
    <submittedName>
        <fullName evidence="2">PEP motif-containing protein</fullName>
    </submittedName>
</protein>
<evidence type="ECO:0000313" key="3">
    <source>
        <dbReference type="Proteomes" id="UP001050975"/>
    </source>
</evidence>
<dbReference type="AlphaFoldDB" id="A0AAV3XAB4"/>
<keyword evidence="1" id="KW-0812">Transmembrane</keyword>
<dbReference type="Proteomes" id="UP001050975">
    <property type="component" value="Unassembled WGS sequence"/>
</dbReference>
<sequence>MATSEPVKKLLPQSLMVLIAVVATTWGATPVGALQIFFGQDAGLGKDTRLVNRPNADGASDRFLSHLVDVKTEDFENIRSGCYDDLFVNISKTDSVTLQGKGCIRNFPEGTNGAGRYPLSGKKYWDTFSNFSIILEQPVAALGFYATDIGDFNSHLTLTLKNDTTVTTLTIPSTPNCPDGSVNCQDGSVLYFGVIAQTASEFFTEVIFGNVGKTGDFFGFDNLSIGSVKIVPPSPPKAIPEGNSALAMLAFGVLGVGYHLWLKRK</sequence>
<reference evidence="2" key="1">
    <citation type="submission" date="2019-10" db="EMBL/GenBank/DDBJ databases">
        <title>Draft genome sequece of Microseira wollei NIES-4236.</title>
        <authorList>
            <person name="Yamaguchi H."/>
            <person name="Suzuki S."/>
            <person name="Kawachi M."/>
        </authorList>
    </citation>
    <scope>NUCLEOTIDE SEQUENCE</scope>
    <source>
        <strain evidence="2">NIES-4236</strain>
    </source>
</reference>
<keyword evidence="1" id="KW-1133">Transmembrane helix</keyword>
<name>A0AAV3XAB4_9CYAN</name>
<evidence type="ECO:0000256" key="1">
    <source>
        <dbReference type="SAM" id="Phobius"/>
    </source>
</evidence>
<feature type="transmembrane region" description="Helical" evidence="1">
    <location>
        <begin position="244"/>
        <end position="262"/>
    </location>
</feature>
<evidence type="ECO:0000313" key="2">
    <source>
        <dbReference type="EMBL" id="GET38281.1"/>
    </source>
</evidence>
<accession>A0AAV3XAB4</accession>
<comment type="caution">
    <text evidence="2">The sequence shown here is derived from an EMBL/GenBank/DDBJ whole genome shotgun (WGS) entry which is preliminary data.</text>
</comment>
<dbReference type="RefSeq" id="WP_226581243.1">
    <property type="nucleotide sequence ID" value="NZ_BLAY01000042.1"/>
</dbReference>